<feature type="transmembrane region" description="Helical" evidence="1">
    <location>
        <begin position="95"/>
        <end position="118"/>
    </location>
</feature>
<evidence type="ECO:0000313" key="3">
    <source>
        <dbReference type="Proteomes" id="UP000005753"/>
    </source>
</evidence>
<reference evidence="2 3" key="2">
    <citation type="submission" date="2012-02" db="EMBL/GenBank/DDBJ databases">
        <title>Improved High-Quality Draft sequence of Eubacterium cellulosolvens 6.</title>
        <authorList>
            <consortium name="US DOE Joint Genome Institute"/>
            <person name="Lucas S."/>
            <person name="Han J."/>
            <person name="Lapidus A."/>
            <person name="Cheng J.-F."/>
            <person name="Goodwin L."/>
            <person name="Pitluck S."/>
            <person name="Peters L."/>
            <person name="Mikhailova N."/>
            <person name="Gu W."/>
            <person name="Detter J.C."/>
            <person name="Han C."/>
            <person name="Tapia R."/>
            <person name="Land M."/>
            <person name="Hauser L."/>
            <person name="Kyrpides N."/>
            <person name="Ivanova N."/>
            <person name="Pagani I."/>
            <person name="Johnson E."/>
            <person name="Mukhopadhyay B."/>
            <person name="Anderson I."/>
            <person name="Woyke T."/>
        </authorList>
    </citation>
    <scope>NUCLEOTIDE SEQUENCE [LARGE SCALE GENOMIC DNA]</scope>
    <source>
        <strain evidence="2 3">6</strain>
    </source>
</reference>
<accession>I5AX58</accession>
<dbReference type="HOGENOM" id="CLU_1683905_0_0_9"/>
<dbReference type="AlphaFoldDB" id="I5AX58"/>
<proteinExistence type="predicted"/>
<keyword evidence="1" id="KW-0812">Transmembrane</keyword>
<organism evidence="2 3">
    <name type="scientific">Eubacterium cellulosolvens (strain ATCC 43171 / JCM 9499 / 6)</name>
    <name type="common">Cillobacterium cellulosolvens</name>
    <dbReference type="NCBI Taxonomy" id="633697"/>
    <lineage>
        <taxon>Bacteria</taxon>
        <taxon>Bacillati</taxon>
        <taxon>Bacillota</taxon>
        <taxon>Clostridia</taxon>
        <taxon>Eubacteriales</taxon>
        <taxon>Eubacteriaceae</taxon>
        <taxon>Eubacterium</taxon>
    </lineage>
</organism>
<dbReference type="EMBL" id="CM001487">
    <property type="protein sequence ID" value="EIM58381.1"/>
    <property type="molecule type" value="Genomic_DNA"/>
</dbReference>
<evidence type="ECO:0000256" key="1">
    <source>
        <dbReference type="SAM" id="Phobius"/>
    </source>
</evidence>
<gene>
    <name evidence="2" type="ORF">EubceDRAFT1_2674</name>
</gene>
<dbReference type="Proteomes" id="UP000005753">
    <property type="component" value="Chromosome"/>
</dbReference>
<name>I5AX58_EUBC6</name>
<keyword evidence="1" id="KW-1133">Transmembrane helix</keyword>
<reference evidence="2 3" key="1">
    <citation type="submission" date="2010-08" db="EMBL/GenBank/DDBJ databases">
        <authorList>
            <consortium name="US DOE Joint Genome Institute (JGI-PGF)"/>
            <person name="Lucas S."/>
            <person name="Copeland A."/>
            <person name="Lapidus A."/>
            <person name="Cheng J.-F."/>
            <person name="Bruce D."/>
            <person name="Goodwin L."/>
            <person name="Pitluck S."/>
            <person name="Land M.L."/>
            <person name="Hauser L."/>
            <person name="Chang Y.-J."/>
            <person name="Anderson I.J."/>
            <person name="Johnson E."/>
            <person name="Mulhopadhyay B."/>
            <person name="Kyrpides N."/>
            <person name="Woyke T.J."/>
        </authorList>
    </citation>
    <scope>NUCLEOTIDE SEQUENCE [LARGE SCALE GENOMIC DNA]</scope>
    <source>
        <strain evidence="2 3">6</strain>
    </source>
</reference>
<evidence type="ECO:0000313" key="2">
    <source>
        <dbReference type="EMBL" id="EIM58381.1"/>
    </source>
</evidence>
<keyword evidence="1" id="KW-0472">Membrane</keyword>
<protein>
    <submittedName>
        <fullName evidence="2">Uncharacterized protein</fullName>
    </submittedName>
</protein>
<sequence>MFVALYVWKKKKLFLSFAVKSALVGLVLALIVPCTVISSDLVANAYNETLENAQEFEGNEKEKEDTDGGILKQIKETGSEVVDQATDYLTSLLEALAVMLVVSCLIPILVLIIAIFILKMLLPQTAAVMQIENILPNRNKREAGEAALEMKCEPEE</sequence>
<dbReference type="STRING" id="633697.EubceDRAFT1_2674"/>
<keyword evidence="3" id="KW-1185">Reference proteome</keyword>